<dbReference type="RefSeq" id="WP_154560857.1">
    <property type="nucleotide sequence ID" value="NZ_VOSW01000030.1"/>
</dbReference>
<dbReference type="PANTHER" id="PTHR30487">
    <property type="entry name" value="TYPE 4 PREPILIN-LIKE PROTEINS LEADER PEPTIDE-PROCESSING ENZYME"/>
    <property type="match status" value="1"/>
</dbReference>
<dbReference type="PANTHER" id="PTHR30487:SF0">
    <property type="entry name" value="PREPILIN LEADER PEPTIDASE_N-METHYLTRANSFERASE-RELATED"/>
    <property type="match status" value="1"/>
</dbReference>
<dbReference type="GO" id="GO:0006465">
    <property type="term" value="P:signal peptide processing"/>
    <property type="evidence" value="ECO:0007669"/>
    <property type="project" value="TreeGrafter"/>
</dbReference>
<dbReference type="InterPro" id="IPR050882">
    <property type="entry name" value="Prepilin_peptidase/N-MTase"/>
</dbReference>
<organism evidence="4 5">
    <name type="scientific">Paraburkholderia madseniana</name>
    <dbReference type="NCBI Taxonomy" id="2599607"/>
    <lineage>
        <taxon>Bacteria</taxon>
        <taxon>Pseudomonadati</taxon>
        <taxon>Pseudomonadota</taxon>
        <taxon>Betaproteobacteria</taxon>
        <taxon>Burkholderiales</taxon>
        <taxon>Burkholderiaceae</taxon>
        <taxon>Paraburkholderia</taxon>
    </lineage>
</organism>
<dbReference type="GO" id="GO:0004190">
    <property type="term" value="F:aspartic-type endopeptidase activity"/>
    <property type="evidence" value="ECO:0007669"/>
    <property type="project" value="InterPro"/>
</dbReference>
<dbReference type="OrthoDB" id="5508079at2"/>
<dbReference type="EMBL" id="VOSW01000030">
    <property type="protein sequence ID" value="KAE8758665.1"/>
    <property type="molecule type" value="Genomic_DNA"/>
</dbReference>
<protein>
    <submittedName>
        <fullName evidence="4">Pilus assembly protein CpaA</fullName>
    </submittedName>
</protein>
<dbReference type="Gene3D" id="1.20.120.1220">
    <property type="match status" value="1"/>
</dbReference>
<evidence type="ECO:0000313" key="5">
    <source>
        <dbReference type="Proteomes" id="UP000463700"/>
    </source>
</evidence>
<name>A0A6N6WDH5_9BURK</name>
<proteinExistence type="inferred from homology"/>
<keyword evidence="2" id="KW-0472">Membrane</keyword>
<dbReference type="AlphaFoldDB" id="A0A6N6WDH5"/>
<evidence type="ECO:0000259" key="3">
    <source>
        <dbReference type="Pfam" id="PF01478"/>
    </source>
</evidence>
<dbReference type="InterPro" id="IPR000045">
    <property type="entry name" value="Prepilin_IV_endopep_pep"/>
</dbReference>
<feature type="transmembrane region" description="Helical" evidence="2">
    <location>
        <begin position="29"/>
        <end position="47"/>
    </location>
</feature>
<evidence type="ECO:0000313" key="4">
    <source>
        <dbReference type="EMBL" id="KAE8758665.1"/>
    </source>
</evidence>
<sequence>MNTFAFPTGLCVFTLVIAAAAFDLRTRRIPNVLVLLGLIAAVPVQWTAHGGSAGVLQGLEGLATGIAVLLPFYLLRAFGAGDVKLMGALGALAGPSAVLLIALATFVVGGLWSLVVVVHRRQLRHASNSLFLMFAGLAQHKVQGATSEASLGRLPYGVAIALGTMSVMVLLH</sequence>
<keyword evidence="2" id="KW-0812">Transmembrane</keyword>
<dbReference type="GO" id="GO:0005886">
    <property type="term" value="C:plasma membrane"/>
    <property type="evidence" value="ECO:0007669"/>
    <property type="project" value="TreeGrafter"/>
</dbReference>
<evidence type="ECO:0000256" key="1">
    <source>
        <dbReference type="ARBA" id="ARBA00005801"/>
    </source>
</evidence>
<keyword evidence="2" id="KW-1133">Transmembrane helix</keyword>
<gene>
    <name evidence="4" type="ORF">FSO04_17380</name>
</gene>
<comment type="similarity">
    <text evidence="1">Belongs to the peptidase A24 family.</text>
</comment>
<comment type="caution">
    <text evidence="4">The sequence shown here is derived from an EMBL/GenBank/DDBJ whole genome shotgun (WGS) entry which is preliminary data.</text>
</comment>
<feature type="transmembrane region" description="Helical" evidence="2">
    <location>
        <begin position="98"/>
        <end position="118"/>
    </location>
</feature>
<reference evidence="4 5" key="1">
    <citation type="journal article" date="2020" name="Int. J. Syst. Evol. Microbiol.">
        <title>Paraburkholderia madseniana sp. nov., a phenolic acid-degrading bacterium isolated from acidic forest soil.</title>
        <authorList>
            <person name="Wilhelm R.C."/>
            <person name="Murphy S.J.L."/>
            <person name="Feriancek N.M."/>
            <person name="Karasz D.C."/>
            <person name="DeRito C.M."/>
            <person name="Newman J.D."/>
            <person name="Buckley D.H."/>
        </authorList>
    </citation>
    <scope>NUCLEOTIDE SEQUENCE [LARGE SCALE GENOMIC DNA]</scope>
    <source>
        <strain evidence="4 5">RP11</strain>
    </source>
</reference>
<feature type="transmembrane region" description="Helical" evidence="2">
    <location>
        <begin position="59"/>
        <end position="78"/>
    </location>
</feature>
<feature type="transmembrane region" description="Helical" evidence="2">
    <location>
        <begin position="154"/>
        <end position="171"/>
    </location>
</feature>
<dbReference type="Pfam" id="PF01478">
    <property type="entry name" value="Peptidase_A24"/>
    <property type="match status" value="1"/>
</dbReference>
<accession>A0A6N6WDH5</accession>
<feature type="domain" description="Prepilin type IV endopeptidase peptidase" evidence="3">
    <location>
        <begin position="12"/>
        <end position="113"/>
    </location>
</feature>
<dbReference type="Proteomes" id="UP000463700">
    <property type="component" value="Unassembled WGS sequence"/>
</dbReference>
<evidence type="ECO:0000256" key="2">
    <source>
        <dbReference type="SAM" id="Phobius"/>
    </source>
</evidence>